<keyword evidence="5 6" id="KW-0472">Membrane</keyword>
<keyword evidence="4 6" id="KW-1133">Transmembrane helix</keyword>
<feature type="transmembrane region" description="Helical" evidence="6">
    <location>
        <begin position="347"/>
        <end position="366"/>
    </location>
</feature>
<dbReference type="EMBL" id="BAAAYX010000004">
    <property type="protein sequence ID" value="GAA3700406.1"/>
    <property type="molecule type" value="Genomic_DNA"/>
</dbReference>
<evidence type="ECO:0000256" key="1">
    <source>
        <dbReference type="ARBA" id="ARBA00004651"/>
    </source>
</evidence>
<feature type="transmembrane region" description="Helical" evidence="6">
    <location>
        <begin position="84"/>
        <end position="116"/>
    </location>
</feature>
<dbReference type="RefSeq" id="WP_344811837.1">
    <property type="nucleotide sequence ID" value="NZ_BAAAYX010000004.1"/>
</dbReference>
<feature type="transmembrane region" description="Helical" evidence="6">
    <location>
        <begin position="196"/>
        <end position="222"/>
    </location>
</feature>
<dbReference type="Proteomes" id="UP001500051">
    <property type="component" value="Unassembled WGS sequence"/>
</dbReference>
<sequence>MADKGLKSNAVGLLGGTLLGISSVAPAYVLTATVGILAMAVGAQTPVVIIAGFLPMFFAAYAYREFNKVMPDSGTSFTWTSKAFGPYVGWLGGWTAVIATIIVLSNLAGVAVQFLYQFIGAAVGSESISALWENKPINVLTCLAFLAVATWVAYRGIDATEKVQIVLVSFQMIMLVIFAIMAFAKHEVSGVGADFSWAWFSPAGIGLSAFIVGLSGSIFGFWGWDTALTVNEESKDSDRGPGLAALLCVVSILITYLMVTVAMQMFAGLGETGLGLRNEEVSDNVFGNLAEPILGMPLALGLYLAVLASSAASLITTFLPTTRTLLAMAAYGAMPKRFATVHPRFKSPSTATIAAGAAAAVFYTAMTILSERVLTDTILSLGIMICFYYGLVAFGCLWFFRRTLFDNAFNVVFKFAFPLLGGLGLFFVLIITLRDSASPDYGSGASLFGIGLVLVLGLGLILIGIVVMLVMRGRQPAFFRGETLKHEPAHAMKQHEHLEF</sequence>
<reference evidence="8" key="1">
    <citation type="journal article" date="2019" name="Int. J. Syst. Evol. Microbiol.">
        <title>The Global Catalogue of Microorganisms (GCM) 10K type strain sequencing project: providing services to taxonomists for standard genome sequencing and annotation.</title>
        <authorList>
            <consortium name="The Broad Institute Genomics Platform"/>
            <consortium name="The Broad Institute Genome Sequencing Center for Infectious Disease"/>
            <person name="Wu L."/>
            <person name="Ma J."/>
        </authorList>
    </citation>
    <scope>NUCLEOTIDE SEQUENCE [LARGE SCALE GENOMIC DNA]</scope>
    <source>
        <strain evidence="8">JCM 16548</strain>
    </source>
</reference>
<evidence type="ECO:0000313" key="8">
    <source>
        <dbReference type="Proteomes" id="UP001500051"/>
    </source>
</evidence>
<proteinExistence type="predicted"/>
<evidence type="ECO:0000256" key="6">
    <source>
        <dbReference type="SAM" id="Phobius"/>
    </source>
</evidence>
<protein>
    <submittedName>
        <fullName evidence="7">APC family permease</fullName>
    </submittedName>
</protein>
<feature type="transmembrane region" description="Helical" evidence="6">
    <location>
        <begin position="302"/>
        <end position="326"/>
    </location>
</feature>
<dbReference type="PANTHER" id="PTHR42770:SF7">
    <property type="entry name" value="MEMBRANE PROTEIN"/>
    <property type="match status" value="1"/>
</dbReference>
<comment type="subcellular location">
    <subcellularLocation>
        <location evidence="1">Cell membrane</location>
        <topology evidence="1">Multi-pass membrane protein</topology>
    </subcellularLocation>
</comment>
<keyword evidence="3 6" id="KW-0812">Transmembrane</keyword>
<feature type="transmembrane region" description="Helical" evidence="6">
    <location>
        <begin position="445"/>
        <end position="470"/>
    </location>
</feature>
<feature type="transmembrane region" description="Helical" evidence="6">
    <location>
        <begin position="243"/>
        <end position="267"/>
    </location>
</feature>
<dbReference type="PIRSF" id="PIRSF006060">
    <property type="entry name" value="AA_transporter"/>
    <property type="match status" value="1"/>
</dbReference>
<evidence type="ECO:0000256" key="4">
    <source>
        <dbReference type="ARBA" id="ARBA00022989"/>
    </source>
</evidence>
<dbReference type="InterPro" id="IPR050367">
    <property type="entry name" value="APC_superfamily"/>
</dbReference>
<accession>A0ABP7D7A7</accession>
<dbReference type="PANTHER" id="PTHR42770">
    <property type="entry name" value="AMINO ACID TRANSPORTER-RELATED"/>
    <property type="match status" value="1"/>
</dbReference>
<name>A0ABP7D7A7_9ACTN</name>
<gene>
    <name evidence="7" type="ORF">GCM10022204_16420</name>
</gene>
<keyword evidence="8" id="KW-1185">Reference proteome</keyword>
<evidence type="ECO:0000256" key="3">
    <source>
        <dbReference type="ARBA" id="ARBA00022692"/>
    </source>
</evidence>
<evidence type="ECO:0000256" key="5">
    <source>
        <dbReference type="ARBA" id="ARBA00023136"/>
    </source>
</evidence>
<feature type="transmembrane region" description="Helical" evidence="6">
    <location>
        <begin position="412"/>
        <end position="433"/>
    </location>
</feature>
<dbReference type="Pfam" id="PF13520">
    <property type="entry name" value="AA_permease_2"/>
    <property type="match status" value="1"/>
</dbReference>
<feature type="transmembrane region" description="Helical" evidence="6">
    <location>
        <begin position="166"/>
        <end position="184"/>
    </location>
</feature>
<feature type="transmembrane region" description="Helical" evidence="6">
    <location>
        <begin position="36"/>
        <end position="63"/>
    </location>
</feature>
<comment type="caution">
    <text evidence="7">The sequence shown here is derived from an EMBL/GenBank/DDBJ whole genome shotgun (WGS) entry which is preliminary data.</text>
</comment>
<dbReference type="InterPro" id="IPR002293">
    <property type="entry name" value="AA/rel_permease1"/>
</dbReference>
<organism evidence="7 8">
    <name type="scientific">Microlunatus aurantiacus</name>
    <dbReference type="NCBI Taxonomy" id="446786"/>
    <lineage>
        <taxon>Bacteria</taxon>
        <taxon>Bacillati</taxon>
        <taxon>Actinomycetota</taxon>
        <taxon>Actinomycetes</taxon>
        <taxon>Propionibacteriales</taxon>
        <taxon>Propionibacteriaceae</taxon>
        <taxon>Microlunatus</taxon>
    </lineage>
</organism>
<keyword evidence="2" id="KW-1003">Cell membrane</keyword>
<evidence type="ECO:0000313" key="7">
    <source>
        <dbReference type="EMBL" id="GAA3700406.1"/>
    </source>
</evidence>
<evidence type="ECO:0000256" key="2">
    <source>
        <dbReference type="ARBA" id="ARBA00022475"/>
    </source>
</evidence>
<feature type="transmembrane region" description="Helical" evidence="6">
    <location>
        <begin position="378"/>
        <end position="400"/>
    </location>
</feature>
<dbReference type="Gene3D" id="1.20.1740.10">
    <property type="entry name" value="Amino acid/polyamine transporter I"/>
    <property type="match status" value="1"/>
</dbReference>
<feature type="transmembrane region" description="Helical" evidence="6">
    <location>
        <begin position="136"/>
        <end position="154"/>
    </location>
</feature>